<dbReference type="EMBL" id="JAFCMP010000279">
    <property type="protein sequence ID" value="KAG5181945.1"/>
    <property type="molecule type" value="Genomic_DNA"/>
</dbReference>
<dbReference type="PANTHER" id="PTHR11017">
    <property type="entry name" value="LEUCINE-RICH REPEAT-CONTAINING PROTEIN"/>
    <property type="match status" value="1"/>
</dbReference>
<name>A0A836CD20_9STRA</name>
<evidence type="ECO:0000313" key="3">
    <source>
        <dbReference type="Proteomes" id="UP000664859"/>
    </source>
</evidence>
<dbReference type="InterPro" id="IPR044974">
    <property type="entry name" value="Disease_R_plants"/>
</dbReference>
<dbReference type="GO" id="GO:0016787">
    <property type="term" value="F:hydrolase activity"/>
    <property type="evidence" value="ECO:0007669"/>
    <property type="project" value="UniProtKB-KW"/>
</dbReference>
<dbReference type="Proteomes" id="UP000664859">
    <property type="component" value="Unassembled WGS sequence"/>
</dbReference>
<keyword evidence="3" id="KW-1185">Reference proteome</keyword>
<comment type="caution">
    <text evidence="2">The sequence shown here is derived from an EMBL/GenBank/DDBJ whole genome shotgun (WGS) entry which is preliminary data.</text>
</comment>
<dbReference type="InterPro" id="IPR027417">
    <property type="entry name" value="P-loop_NTPase"/>
</dbReference>
<accession>A0A836CD20</accession>
<protein>
    <submittedName>
        <fullName evidence="2">P-loop containing nucleoside triphosphate hydrolase protein</fullName>
    </submittedName>
</protein>
<evidence type="ECO:0000313" key="2">
    <source>
        <dbReference type="EMBL" id="KAG5181945.1"/>
    </source>
</evidence>
<dbReference type="GO" id="GO:0043531">
    <property type="term" value="F:ADP binding"/>
    <property type="evidence" value="ECO:0007669"/>
    <property type="project" value="InterPro"/>
</dbReference>
<organism evidence="2 3">
    <name type="scientific">Tribonema minus</name>
    <dbReference type="NCBI Taxonomy" id="303371"/>
    <lineage>
        <taxon>Eukaryota</taxon>
        <taxon>Sar</taxon>
        <taxon>Stramenopiles</taxon>
        <taxon>Ochrophyta</taxon>
        <taxon>PX clade</taxon>
        <taxon>Xanthophyceae</taxon>
        <taxon>Tribonematales</taxon>
        <taxon>Tribonemataceae</taxon>
        <taxon>Tribonema</taxon>
    </lineage>
</organism>
<dbReference type="GO" id="GO:0006952">
    <property type="term" value="P:defense response"/>
    <property type="evidence" value="ECO:0007669"/>
    <property type="project" value="InterPro"/>
</dbReference>
<dbReference type="OrthoDB" id="1357022at2759"/>
<dbReference type="Pfam" id="PF00931">
    <property type="entry name" value="NB-ARC"/>
    <property type="match status" value="1"/>
</dbReference>
<keyword evidence="2" id="KW-0378">Hydrolase</keyword>
<proteinExistence type="predicted"/>
<dbReference type="Gene3D" id="3.40.50.300">
    <property type="entry name" value="P-loop containing nucleotide triphosphate hydrolases"/>
    <property type="match status" value="1"/>
</dbReference>
<reference evidence="2" key="1">
    <citation type="submission" date="2021-02" db="EMBL/GenBank/DDBJ databases">
        <title>First Annotated Genome of the Yellow-green Alga Tribonema minus.</title>
        <authorList>
            <person name="Mahan K.M."/>
        </authorList>
    </citation>
    <scope>NUCLEOTIDE SEQUENCE</scope>
    <source>
        <strain evidence="2">UTEX B ZZ1240</strain>
    </source>
</reference>
<dbReference type="InterPro" id="IPR002182">
    <property type="entry name" value="NB-ARC"/>
</dbReference>
<evidence type="ECO:0000259" key="1">
    <source>
        <dbReference type="Pfam" id="PF00931"/>
    </source>
</evidence>
<gene>
    <name evidence="2" type="ORF">JKP88DRAFT_245872</name>
</gene>
<sequence>MSCLRILSAQDLFTGCFRCLTDLQHVYFGTDPYPSDEQKSAWRAAWQGMINAGAVTAEEVSRWTTNLDSRLVHQGAVLANYPGVFGLRKLRDAILKLPCIDSLRRLSLVEVSCRYQDGSPLPGHSELLSRQELQLQSTNEAVQVLVIHGAGGMGKSALARALFNKLLERFSAHQTAAHVQSDVDTAAAALRTHLLKCLRLWNAKDTADDERDRVRQWLTQGQAKLLVDNLWTRQQLSDLLVERLVAGSVVVITTRNRGVTQGLSAQHDAQVRLFAMPGLGEKNAVSLFRRCLKATEPPFPDVLDDLKHGHVDDDRLDNVLTASLDSLASNGKLQYRKLMFIEAATTMHGCNADNACIVWQDQHARHGANAARCGLTQLLERSLVRVDSNGNLWVHDFIRGLAAAIAFL</sequence>
<dbReference type="AlphaFoldDB" id="A0A836CD20"/>
<dbReference type="SUPFAM" id="SSF52540">
    <property type="entry name" value="P-loop containing nucleoside triphosphate hydrolases"/>
    <property type="match status" value="1"/>
</dbReference>
<feature type="domain" description="NB-ARC" evidence="1">
    <location>
        <begin position="139"/>
        <end position="273"/>
    </location>
</feature>